<gene>
    <name evidence="2" type="ORF">BGC07_17310</name>
</gene>
<evidence type="ECO:0000313" key="2">
    <source>
        <dbReference type="EMBL" id="ODN41319.1"/>
    </source>
</evidence>
<dbReference type="Pfam" id="PF00989">
    <property type="entry name" value="PAS"/>
    <property type="match status" value="1"/>
</dbReference>
<reference evidence="2 3" key="1">
    <citation type="submission" date="2016-08" db="EMBL/GenBank/DDBJ databases">
        <title>Draft genome sequence of Candidatus Piscirickettsia litoralis, from seawater.</title>
        <authorList>
            <person name="Wan X."/>
            <person name="Lee A.J."/>
            <person name="Hou S."/>
            <person name="Donachie S.P."/>
        </authorList>
    </citation>
    <scope>NUCLEOTIDE SEQUENCE [LARGE SCALE GENOMIC DNA]</scope>
    <source>
        <strain evidence="2 3">Y2</strain>
    </source>
</reference>
<dbReference type="CDD" id="cd00130">
    <property type="entry name" value="PAS"/>
    <property type="match status" value="1"/>
</dbReference>
<dbReference type="PROSITE" id="PS50112">
    <property type="entry name" value="PAS"/>
    <property type="match status" value="1"/>
</dbReference>
<feature type="domain" description="PAS" evidence="1">
    <location>
        <begin position="27"/>
        <end position="61"/>
    </location>
</feature>
<dbReference type="EMBL" id="MDTU01000004">
    <property type="protein sequence ID" value="ODN41319.1"/>
    <property type="molecule type" value="Genomic_DNA"/>
</dbReference>
<dbReference type="Proteomes" id="UP000094329">
    <property type="component" value="Unassembled WGS sequence"/>
</dbReference>
<dbReference type="InterPro" id="IPR013767">
    <property type="entry name" value="PAS_fold"/>
</dbReference>
<sequence length="231" mass="26593">MILQILALILRKENELLDFSEQKLYTIVDNDGNIMFINELYQSVCKINREEVLGKKVVDFITVTPKISFMNQVIKDRYNILIGSTNKITRHAVFSTKHIFGIVTNNKIPLINSGEVVGIINETDLGINQLVNNRIFLTLPTMEYHGETLSPTDMKMLCMFAQFPSIKPIDISNILGLKLNTVYMYRHGLINKLRNTLINNKRDFARIAQEHFFKGVTFEEGQVYCTGMRKK</sequence>
<proteinExistence type="predicted"/>
<dbReference type="InterPro" id="IPR000014">
    <property type="entry name" value="PAS"/>
</dbReference>
<keyword evidence="3" id="KW-1185">Reference proteome</keyword>
<dbReference type="InterPro" id="IPR035965">
    <property type="entry name" value="PAS-like_dom_sf"/>
</dbReference>
<evidence type="ECO:0000259" key="1">
    <source>
        <dbReference type="PROSITE" id="PS50112"/>
    </source>
</evidence>
<dbReference type="Gene3D" id="3.30.450.20">
    <property type="entry name" value="PAS domain"/>
    <property type="match status" value="1"/>
</dbReference>
<name>A0ABX2ZY62_9GAMM</name>
<organism evidence="2 3">
    <name type="scientific">Piscirickettsia litoralis</name>
    <dbReference type="NCBI Taxonomy" id="1891921"/>
    <lineage>
        <taxon>Bacteria</taxon>
        <taxon>Pseudomonadati</taxon>
        <taxon>Pseudomonadota</taxon>
        <taxon>Gammaproteobacteria</taxon>
        <taxon>Thiotrichales</taxon>
        <taxon>Piscirickettsiaceae</taxon>
        <taxon>Piscirickettsia</taxon>
    </lineage>
</organism>
<comment type="caution">
    <text evidence="2">The sequence shown here is derived from an EMBL/GenBank/DDBJ whole genome shotgun (WGS) entry which is preliminary data.</text>
</comment>
<evidence type="ECO:0000313" key="3">
    <source>
        <dbReference type="Proteomes" id="UP000094329"/>
    </source>
</evidence>
<protein>
    <recommendedName>
        <fullName evidence="1">PAS domain-containing protein</fullName>
    </recommendedName>
</protein>
<accession>A0ABX2ZY62</accession>
<dbReference type="SUPFAM" id="SSF55785">
    <property type="entry name" value="PYP-like sensor domain (PAS domain)"/>
    <property type="match status" value="1"/>
</dbReference>